<evidence type="ECO:0000256" key="1">
    <source>
        <dbReference type="SAM" id="SignalP"/>
    </source>
</evidence>
<name>A0A068XYF6_ECHMU</name>
<keyword evidence="1" id="KW-0732">Signal</keyword>
<evidence type="ECO:0000313" key="3">
    <source>
        <dbReference type="Proteomes" id="UP000017246"/>
    </source>
</evidence>
<organism evidence="2 3">
    <name type="scientific">Echinococcus multilocularis</name>
    <name type="common">Fox tapeworm</name>
    <dbReference type="NCBI Taxonomy" id="6211"/>
    <lineage>
        <taxon>Eukaryota</taxon>
        <taxon>Metazoa</taxon>
        <taxon>Spiralia</taxon>
        <taxon>Lophotrochozoa</taxon>
        <taxon>Platyhelminthes</taxon>
        <taxon>Cestoda</taxon>
        <taxon>Eucestoda</taxon>
        <taxon>Cyclophyllidea</taxon>
        <taxon>Taeniidae</taxon>
        <taxon>Echinococcus</taxon>
    </lineage>
</organism>
<feature type="signal peptide" evidence="1">
    <location>
        <begin position="1"/>
        <end position="23"/>
    </location>
</feature>
<accession>A0A068XYF6</accession>
<reference evidence="2" key="2">
    <citation type="submission" date="2015-11" db="EMBL/GenBank/DDBJ databases">
        <authorList>
            <person name="Zhang Y."/>
            <person name="Guo Z."/>
        </authorList>
    </citation>
    <scope>NUCLEOTIDE SEQUENCE</scope>
</reference>
<reference evidence="2" key="1">
    <citation type="journal article" date="2013" name="Nature">
        <title>The genomes of four tapeworm species reveal adaptations to parasitism.</title>
        <authorList>
            <person name="Tsai I.J."/>
            <person name="Zarowiecki M."/>
            <person name="Holroyd N."/>
            <person name="Garciarrubio A."/>
            <person name="Sanchez-Flores A."/>
            <person name="Brooks K.L."/>
            <person name="Tracey A."/>
            <person name="Bobes R.J."/>
            <person name="Fragoso G."/>
            <person name="Sciutto E."/>
            <person name="Aslett M."/>
            <person name="Beasley H."/>
            <person name="Bennett H.M."/>
            <person name="Cai J."/>
            <person name="Camicia F."/>
            <person name="Clark R."/>
            <person name="Cucher M."/>
            <person name="De Silva N."/>
            <person name="Day T.A."/>
            <person name="Deplazes P."/>
            <person name="Estrada K."/>
            <person name="Fernandez C."/>
            <person name="Holland P.W."/>
            <person name="Hou J."/>
            <person name="Hu S."/>
            <person name="Huckvale T."/>
            <person name="Hung S.S."/>
            <person name="Kamenetzky L."/>
            <person name="Keane J.A."/>
            <person name="Kiss F."/>
            <person name="Koziol U."/>
            <person name="Lambert O."/>
            <person name="Liu K."/>
            <person name="Luo X."/>
            <person name="Luo Y."/>
            <person name="Macchiaroli N."/>
            <person name="Nichol S."/>
            <person name="Paps J."/>
            <person name="Parkinson J."/>
            <person name="Pouchkina-Stantcheva N."/>
            <person name="Riddiford N."/>
            <person name="Rosenzvit M."/>
            <person name="Salinas G."/>
            <person name="Wasmuth J.D."/>
            <person name="Zamanian M."/>
            <person name="Zheng Y."/>
            <person name="Cai X."/>
            <person name="Soberon X."/>
            <person name="Olson P.D."/>
            <person name="Laclette J.P."/>
            <person name="Brehm K."/>
            <person name="Berriman M."/>
            <person name="Garciarrubio A."/>
            <person name="Bobes R.J."/>
            <person name="Fragoso G."/>
            <person name="Sanchez-Flores A."/>
            <person name="Estrada K."/>
            <person name="Cevallos M.A."/>
            <person name="Morett E."/>
            <person name="Gonzalez V."/>
            <person name="Portillo T."/>
            <person name="Ochoa-Leyva A."/>
            <person name="Jose M.V."/>
            <person name="Sciutto E."/>
            <person name="Landa A."/>
            <person name="Jimenez L."/>
            <person name="Valdes V."/>
            <person name="Carrero J.C."/>
            <person name="Larralde C."/>
            <person name="Morales-Montor J."/>
            <person name="Limon-Lason J."/>
            <person name="Soberon X."/>
            <person name="Laclette J.P."/>
        </authorList>
    </citation>
    <scope>NUCLEOTIDE SEQUENCE [LARGE SCALE GENOMIC DNA]</scope>
</reference>
<dbReference type="OMA" id="CAIEIFT"/>
<dbReference type="AlphaFoldDB" id="A0A068XYF6"/>
<dbReference type="OrthoDB" id="10301768at2759"/>
<evidence type="ECO:0000313" key="2">
    <source>
        <dbReference type="EMBL" id="CDS37273.1"/>
    </source>
</evidence>
<sequence>MPHVSMGKLLALVLVVVVVISNAEVDRPSCEVMVKHCQDSYEGGGITKNQLVCNCLREKCGPATLPCKTPDDCAIEIFTLLDDCMHITLLTALTTLGELQSR</sequence>
<feature type="chain" id="PRO_5009741390" evidence="1">
    <location>
        <begin position="24"/>
        <end position="102"/>
    </location>
</feature>
<keyword evidence="3" id="KW-1185">Reference proteome</keyword>
<proteinExistence type="predicted"/>
<protein>
    <submittedName>
        <fullName evidence="2">Expressed conserved protein</fullName>
    </submittedName>
</protein>
<gene>
    <name evidence="2" type="ORF">EmuJ_000451400</name>
</gene>
<dbReference type="Proteomes" id="UP000017246">
    <property type="component" value="Unassembled WGS sequence"/>
</dbReference>
<dbReference type="EMBL" id="LN902843">
    <property type="protein sequence ID" value="CDS37273.1"/>
    <property type="molecule type" value="Genomic_DNA"/>
</dbReference>